<dbReference type="Pfam" id="PF13517">
    <property type="entry name" value="FG-GAP_3"/>
    <property type="match status" value="1"/>
</dbReference>
<protein>
    <submittedName>
        <fullName evidence="4">FG-GAP repeat domain-containing protein</fullName>
    </submittedName>
</protein>
<reference evidence="5" key="1">
    <citation type="journal article" date="2019" name="Int. J. Syst. Evol. Microbiol.">
        <title>The Global Catalogue of Microorganisms (GCM) 10K type strain sequencing project: providing services to taxonomists for standard genome sequencing and annotation.</title>
        <authorList>
            <consortium name="The Broad Institute Genomics Platform"/>
            <consortium name="The Broad Institute Genome Sequencing Center for Infectious Disease"/>
            <person name="Wu L."/>
            <person name="Ma J."/>
        </authorList>
    </citation>
    <scope>NUCLEOTIDE SEQUENCE [LARGE SCALE GENOMIC DNA]</scope>
    <source>
        <strain evidence="5">KACC 11588</strain>
    </source>
</reference>
<dbReference type="InterPro" id="IPR028994">
    <property type="entry name" value="Integrin_alpha_N"/>
</dbReference>
<dbReference type="EMBL" id="JBHSNA010000001">
    <property type="protein sequence ID" value="MFC5564995.1"/>
    <property type="molecule type" value="Genomic_DNA"/>
</dbReference>
<feature type="domain" description="ASPIC/UnbV" evidence="3">
    <location>
        <begin position="447"/>
        <end position="509"/>
    </location>
</feature>
<dbReference type="RefSeq" id="WP_209837079.1">
    <property type="nucleotide sequence ID" value="NZ_JAGGJP010000001.1"/>
</dbReference>
<evidence type="ECO:0000259" key="3">
    <source>
        <dbReference type="Pfam" id="PF07593"/>
    </source>
</evidence>
<feature type="signal peptide" evidence="2">
    <location>
        <begin position="1"/>
        <end position="17"/>
    </location>
</feature>
<keyword evidence="1 2" id="KW-0732">Signal</keyword>
<name>A0ABW0S7W6_9RHOB</name>
<organism evidence="4 5">
    <name type="scientific">Rubellimicrobium aerolatum</name>
    <dbReference type="NCBI Taxonomy" id="490979"/>
    <lineage>
        <taxon>Bacteria</taxon>
        <taxon>Pseudomonadati</taxon>
        <taxon>Pseudomonadota</taxon>
        <taxon>Alphaproteobacteria</taxon>
        <taxon>Rhodobacterales</taxon>
        <taxon>Roseobacteraceae</taxon>
        <taxon>Rubellimicrobium</taxon>
    </lineage>
</organism>
<dbReference type="Pfam" id="PF07593">
    <property type="entry name" value="UnbV_ASPIC"/>
    <property type="match status" value="1"/>
</dbReference>
<keyword evidence="5" id="KW-1185">Reference proteome</keyword>
<evidence type="ECO:0000256" key="2">
    <source>
        <dbReference type="SAM" id="SignalP"/>
    </source>
</evidence>
<dbReference type="Proteomes" id="UP001596056">
    <property type="component" value="Unassembled WGS sequence"/>
</dbReference>
<evidence type="ECO:0000313" key="5">
    <source>
        <dbReference type="Proteomes" id="UP001596056"/>
    </source>
</evidence>
<dbReference type="PANTHER" id="PTHR16026">
    <property type="entry name" value="CARTILAGE ACIDIC PROTEIN 1"/>
    <property type="match status" value="1"/>
</dbReference>
<gene>
    <name evidence="4" type="ORF">ACFPOC_00990</name>
</gene>
<dbReference type="InterPro" id="IPR027039">
    <property type="entry name" value="Crtac1"/>
</dbReference>
<evidence type="ECO:0000256" key="1">
    <source>
        <dbReference type="ARBA" id="ARBA00022729"/>
    </source>
</evidence>
<proteinExistence type="predicted"/>
<comment type="caution">
    <text evidence="4">The sequence shown here is derived from an EMBL/GenBank/DDBJ whole genome shotgun (WGS) entry which is preliminary data.</text>
</comment>
<dbReference type="InterPro" id="IPR011519">
    <property type="entry name" value="UnbV_ASPIC"/>
</dbReference>
<evidence type="ECO:0000313" key="4">
    <source>
        <dbReference type="EMBL" id="MFC5564995.1"/>
    </source>
</evidence>
<feature type="chain" id="PRO_5045260065" evidence="2">
    <location>
        <begin position="18"/>
        <end position="526"/>
    </location>
</feature>
<dbReference type="SUPFAM" id="SSF69318">
    <property type="entry name" value="Integrin alpha N-terminal domain"/>
    <property type="match status" value="1"/>
</dbReference>
<dbReference type="Gene3D" id="2.130.10.130">
    <property type="entry name" value="Integrin alpha, N-terminal"/>
    <property type="match status" value="1"/>
</dbReference>
<accession>A0ABW0S7W6</accession>
<dbReference type="PANTHER" id="PTHR16026:SF0">
    <property type="entry name" value="CARTILAGE ACIDIC PROTEIN 1"/>
    <property type="match status" value="1"/>
</dbReference>
<dbReference type="InterPro" id="IPR013517">
    <property type="entry name" value="FG-GAP"/>
</dbReference>
<sequence>MRRLLLLAAFLATAVRAEEPLVPRFVEETATAGLASSYDGDWEYMVGGGVAALDCSGDGFPDLAFAGGASPASLWRNRSTRGGPLRFLKVESGIEIPAVTGAYPLDVDADGRPDLMLLRQGESRLLRGLGDCRFEPAPEGWGFRAPSAWSSAFSATWEAGQDWPTLALGTYIDPAEEFFPWGSCTDNLLVRPEGRHFAAPQPLKPSYCALSLLFTDWDRSGTPSLRVSNDREYYKGGQEQLWRLAPAAPPRLATEAEGWAYLRIWGMGIASRDLDLDGFPEYALTSMADNKLQTLVEVPADGRRPRPAFVDVAFPRGAIAQRPYTGGDVRPSTAWHAEFADVNNDARPDLFIAKGNVDAMPDFAAKDPNNLLLLRADGTFRETGLEAGVASMATSRGATLADLNLDGLPDLVVTNRRAPAQVWRNVTAGTGHWLQLRLEQPGPNRDAIGAWIEMRLPDGVHAREVTVGGGHAGGALGWWHMGLGPEAAAEVRILWPHGHAGPWERLPADGFFVLSPDAPARPWQPG</sequence>